<accession>A0A1S8X991</accession>
<dbReference type="EMBL" id="KV891581">
    <property type="protein sequence ID" value="OON23236.1"/>
    <property type="molecule type" value="Genomic_DNA"/>
</dbReference>
<proteinExistence type="predicted"/>
<dbReference type="InterPro" id="IPR046350">
    <property type="entry name" value="Cystatin_sf"/>
</dbReference>
<gene>
    <name evidence="1" type="ORF">X801_00850</name>
</gene>
<dbReference type="Gene3D" id="3.10.450.10">
    <property type="match status" value="1"/>
</dbReference>
<protein>
    <submittedName>
        <fullName evidence="1">Uncharacterized protein</fullName>
    </submittedName>
</protein>
<name>A0A1S8X991_OPIVI</name>
<organism evidence="1 2">
    <name type="scientific">Opisthorchis viverrini</name>
    <name type="common">Southeast Asian liver fluke</name>
    <dbReference type="NCBI Taxonomy" id="6198"/>
    <lineage>
        <taxon>Eukaryota</taxon>
        <taxon>Metazoa</taxon>
        <taxon>Spiralia</taxon>
        <taxon>Lophotrochozoa</taxon>
        <taxon>Platyhelminthes</taxon>
        <taxon>Trematoda</taxon>
        <taxon>Digenea</taxon>
        <taxon>Opisthorchiida</taxon>
        <taxon>Opisthorchiata</taxon>
        <taxon>Opisthorchiidae</taxon>
        <taxon>Opisthorchis</taxon>
    </lineage>
</organism>
<reference evidence="1 2" key="1">
    <citation type="submission" date="2015-03" db="EMBL/GenBank/DDBJ databases">
        <title>Draft genome of the nematode, Opisthorchis viverrini.</title>
        <authorList>
            <person name="Mitreva M."/>
        </authorList>
    </citation>
    <scope>NUCLEOTIDE SEQUENCE [LARGE SCALE GENOMIC DNA]</scope>
    <source>
        <strain evidence="1">Khon Kaen</strain>
    </source>
</reference>
<evidence type="ECO:0000313" key="1">
    <source>
        <dbReference type="EMBL" id="OON23236.1"/>
    </source>
</evidence>
<evidence type="ECO:0000313" key="2">
    <source>
        <dbReference type="Proteomes" id="UP000243686"/>
    </source>
</evidence>
<sequence>MPMYNEDIHWLDGDDGCASRTYVGKPLKLSEEALKSDRIVNLTRLAIRKFNEQNDELYWYAQREISSGRKWLHKGAIYELDLILHPTYCMKNTILQNPDDEEACAPKGNSVNVSCAFLVWQRVWDNHNVMIDTSECLRAEGFDSGTPVREIHTQPEKLIKSTKAYQEVIRDIGEQLKQKSQLPPDAPYTEYFYIVKNSSKKMAILEYKWNLTGCLEAQNANSSECYDKLPECSSPPHQNTLLTCSAEFDWPYGRNGSWVELLECALTPTVSREDELYSITHLAMAKEFNTSLPIEYPTFMGRTLSWHFRKTEESIAPSPEDENWIFPLISKAYMREHQDDNRYLDVSPQEFINMRKQITPDEIRRFTVKLLVKRKERHIHIYRHPYEYKPDSDSERSIEENVWCNMTLFVKEWRVAIDNCQESELRSSTKAKPLSEEEKSEPWFARMLELLTEQFSDVNPLEAPFIAREVHRGIKRSVSENGMDTTLLELTVKFKLFTCLSESMYSTCDPDAENIICDVVVKNTMEHSDEWVVVSLSDCSHSVKLPTESIAQWNNFPTERLIIEPQWQSRLEHAVRVHNSYFSSTPNYTRYYATDAHVTSTLETEAVRAMFELNMDIEWPVNKLRSCRVVITESEGGISNVEIYNCKEEYLSGRSATSGTYRPMRKTEINSDAFVKLQKLAVSKANKILTTSDFYYKLSHIQRSEAKVDDMVSVEFEMVLIKTDCNRVDETNSFGQSECSFQDFGCAAPVSSAIQFSKKSLHLASYQAYSINHETTTSRDEQTVNISLKCQPTTNQFDAEMPRCTQTLSRSSAMVCHVQARSISWVHSFRDVRVSNCRVVDPTPPNLNLPSTYLDIMAAETTFSDILKEVEVDFNKMNSISKYFGLVTVDDVVNHMTQADAALFVTFEAIFQETNWEKKNVNILVKSEDYNGESQNFVSCNVSVRMAAHEETHEVRISGCIATRILDLQSRTETPIKREEADVDSVREEAIKILNKQSSTAVTFHVHLSEVLSRQKFFGDRVSIKLYLSWRSHTKGSLKIQHSPESVIVCRVTYWIRTFPKEKKTLDIEDCRIFDHIKQDGYRRNMNQEEFRKFIVDPLSYRFLRLINGTINATDSLKIDDIYAREYIGGGLFESARGVSSVLNETFEFYANLVSQSVHETCANFSSNNHLQGSCHPSQNFYQCHCKVTNQPWLFWFKELEVVDCVRISKQPMKTVKEGPAIPLNLTLVRNSRYESELSSLRQHLLSTDKLIYGDLEIRRDEQSFAAGKRRTISIEFRPAHCNSSLSQAECNFWRHSHFVECTLVDIYADFDGKLSTHLIPKNCRKVLNQSDSTVKQLLHSQSWKMDKGNGLPSTETNESELSIGIVYSVARVENVSTQYEDGRLVTFNAILQVETCKTSLPLRNDTHCSDWLPQGQFVCKGQIFEGLQVNSKLETKLFDCYLDNPLTTTAVSFSPVVGFT</sequence>
<dbReference type="SUPFAM" id="SSF54403">
    <property type="entry name" value="Cystatin/monellin"/>
    <property type="match status" value="2"/>
</dbReference>
<dbReference type="Proteomes" id="UP000243686">
    <property type="component" value="Unassembled WGS sequence"/>
</dbReference>
<keyword evidence="2" id="KW-1185">Reference proteome</keyword>